<dbReference type="InterPro" id="IPR008927">
    <property type="entry name" value="6-PGluconate_DH-like_C_sf"/>
</dbReference>
<dbReference type="InterPro" id="IPR013328">
    <property type="entry name" value="6PGD_dom2"/>
</dbReference>
<organism evidence="1 2">
    <name type="scientific">Neobacillus pocheonensis</name>
    <dbReference type="NCBI Taxonomy" id="363869"/>
    <lineage>
        <taxon>Bacteria</taxon>
        <taxon>Bacillati</taxon>
        <taxon>Bacillota</taxon>
        <taxon>Bacilli</taxon>
        <taxon>Bacillales</taxon>
        <taxon>Bacillaceae</taxon>
        <taxon>Neobacillus</taxon>
    </lineage>
</organism>
<comment type="caution">
    <text evidence="1">The sequence shown here is derived from an EMBL/GenBank/DDBJ whole genome shotgun (WGS) entry which is preliminary data.</text>
</comment>
<name>A0ABT0W7E7_9BACI</name>
<evidence type="ECO:0000313" key="2">
    <source>
        <dbReference type="Proteomes" id="UP001523262"/>
    </source>
</evidence>
<protein>
    <submittedName>
        <fullName evidence="1">Uncharacterized protein</fullName>
    </submittedName>
</protein>
<keyword evidence="2" id="KW-1185">Reference proteome</keyword>
<proteinExistence type="predicted"/>
<gene>
    <name evidence="1" type="ORF">NDK43_07310</name>
</gene>
<dbReference type="EMBL" id="JAMQCR010000001">
    <property type="protein sequence ID" value="MCM2532242.1"/>
    <property type="molecule type" value="Genomic_DNA"/>
</dbReference>
<sequence length="110" mass="12421">MIAKKIFEPAGFQLKLGVKDCNLVLNEANATQTPLPLASLLHNRLLASAAKGRENQDWSGFNKNLYGRSRIRIDMKYWCSDMVKQQFKGQSISALSFPLLFKCLSNPNFL</sequence>
<reference evidence="1 2" key="1">
    <citation type="submission" date="2022-06" db="EMBL/GenBank/DDBJ databases">
        <authorList>
            <person name="Jeon C.O."/>
        </authorList>
    </citation>
    <scope>NUCLEOTIDE SEQUENCE [LARGE SCALE GENOMIC DNA]</scope>
    <source>
        <strain evidence="1 2">KCTC 13943</strain>
    </source>
</reference>
<dbReference type="SUPFAM" id="SSF48179">
    <property type="entry name" value="6-phosphogluconate dehydrogenase C-terminal domain-like"/>
    <property type="match status" value="1"/>
</dbReference>
<dbReference type="Gene3D" id="1.10.1040.10">
    <property type="entry name" value="N-(1-d-carboxylethyl)-l-norvaline Dehydrogenase, domain 2"/>
    <property type="match status" value="1"/>
</dbReference>
<dbReference type="Proteomes" id="UP001523262">
    <property type="component" value="Unassembled WGS sequence"/>
</dbReference>
<accession>A0ABT0W7E7</accession>
<evidence type="ECO:0000313" key="1">
    <source>
        <dbReference type="EMBL" id="MCM2532242.1"/>
    </source>
</evidence>